<dbReference type="GO" id="GO:0008061">
    <property type="term" value="F:chitin binding"/>
    <property type="evidence" value="ECO:0007669"/>
    <property type="project" value="InterPro"/>
</dbReference>
<dbReference type="InterPro" id="IPR050314">
    <property type="entry name" value="Glycosyl_Hydrlase_18"/>
</dbReference>
<reference evidence="15 16" key="1">
    <citation type="submission" date="2017-06" db="EMBL/GenBank/DDBJ databases">
        <title>Ant-infecting Ophiocordyceps genomes reveal a high diversity of potential behavioral manipulation genes and a possible major role for enterotoxins.</title>
        <authorList>
            <person name="De Bekker C."/>
            <person name="Evans H.C."/>
            <person name="Brachmann A."/>
            <person name="Hughes D.P."/>
        </authorList>
    </citation>
    <scope>NUCLEOTIDE SEQUENCE [LARGE SCALE GENOMIC DNA]</scope>
    <source>
        <strain evidence="15 16">Map16</strain>
    </source>
</reference>
<dbReference type="Gene3D" id="3.10.50.10">
    <property type="match status" value="1"/>
</dbReference>
<dbReference type="GO" id="GO:0008843">
    <property type="term" value="F:endochitinase activity"/>
    <property type="evidence" value="ECO:0007669"/>
    <property type="project" value="UniProtKB-EC"/>
</dbReference>
<dbReference type="GO" id="GO:0000272">
    <property type="term" value="P:polysaccharide catabolic process"/>
    <property type="evidence" value="ECO:0007669"/>
    <property type="project" value="UniProtKB-KW"/>
</dbReference>
<evidence type="ECO:0000256" key="12">
    <source>
        <dbReference type="SAM" id="MobiDB-lite"/>
    </source>
</evidence>
<dbReference type="PROSITE" id="PS01095">
    <property type="entry name" value="GH18_1"/>
    <property type="match status" value="1"/>
</dbReference>
<feature type="compositionally biased region" description="Gly residues" evidence="12">
    <location>
        <begin position="641"/>
        <end position="660"/>
    </location>
</feature>
<comment type="caution">
    <text evidence="15">The sequence shown here is derived from an EMBL/GenBank/DDBJ whole genome shotgun (WGS) entry which is preliminary data.</text>
</comment>
<dbReference type="GO" id="GO:0006032">
    <property type="term" value="P:chitin catabolic process"/>
    <property type="evidence" value="ECO:0007669"/>
    <property type="project" value="UniProtKB-KW"/>
</dbReference>
<dbReference type="AlphaFoldDB" id="A0A2C5YVR2"/>
<dbReference type="InterPro" id="IPR001223">
    <property type="entry name" value="Glyco_hydro18_cat"/>
</dbReference>
<keyword evidence="16" id="KW-1185">Reference proteome</keyword>
<proteinExistence type="inferred from homology"/>
<dbReference type="InterPro" id="IPR017853">
    <property type="entry name" value="GH"/>
</dbReference>
<comment type="subcellular location">
    <subcellularLocation>
        <location evidence="2">Secreted</location>
    </subcellularLocation>
</comment>
<name>A0A2C5YVR2_9HYPO</name>
<evidence type="ECO:0000256" key="11">
    <source>
        <dbReference type="RuleBase" id="RU000489"/>
    </source>
</evidence>
<gene>
    <name evidence="15" type="ORF">CDD80_5497</name>
</gene>
<dbReference type="Gene3D" id="3.20.20.80">
    <property type="entry name" value="Glycosidases"/>
    <property type="match status" value="1"/>
</dbReference>
<comment type="catalytic activity">
    <reaction evidence="1">
        <text>Random endo-hydrolysis of N-acetyl-beta-D-glucosaminide (1-&gt;4)-beta-linkages in chitin and chitodextrins.</text>
        <dbReference type="EC" id="3.2.1.14"/>
    </reaction>
</comment>
<evidence type="ECO:0000256" key="7">
    <source>
        <dbReference type="ARBA" id="ARBA00023024"/>
    </source>
</evidence>
<dbReference type="InterPro" id="IPR029070">
    <property type="entry name" value="Chitinase_insertion_sf"/>
</dbReference>
<dbReference type="Proteomes" id="UP000226431">
    <property type="component" value="Unassembled WGS sequence"/>
</dbReference>
<keyword evidence="9 11" id="KW-0326">Glycosidase</keyword>
<dbReference type="SMART" id="SM00636">
    <property type="entry name" value="Glyco_18"/>
    <property type="match status" value="1"/>
</dbReference>
<feature type="compositionally biased region" description="Low complexity" evidence="12">
    <location>
        <begin position="699"/>
        <end position="714"/>
    </location>
</feature>
<feature type="signal peptide" evidence="13">
    <location>
        <begin position="1"/>
        <end position="19"/>
    </location>
</feature>
<dbReference type="EMBL" id="NJES01000547">
    <property type="protein sequence ID" value="PHH71124.1"/>
    <property type="molecule type" value="Genomic_DNA"/>
</dbReference>
<dbReference type="PANTHER" id="PTHR11177">
    <property type="entry name" value="CHITINASE"/>
    <property type="match status" value="1"/>
</dbReference>
<evidence type="ECO:0000256" key="9">
    <source>
        <dbReference type="ARBA" id="ARBA00023295"/>
    </source>
</evidence>
<feature type="region of interest" description="Disordered" evidence="12">
    <location>
        <begin position="759"/>
        <end position="798"/>
    </location>
</feature>
<evidence type="ECO:0000256" key="5">
    <source>
        <dbReference type="ARBA" id="ARBA00022525"/>
    </source>
</evidence>
<evidence type="ECO:0000256" key="4">
    <source>
        <dbReference type="ARBA" id="ARBA00012729"/>
    </source>
</evidence>
<feature type="chain" id="PRO_5012632221" description="chitinase" evidence="13">
    <location>
        <begin position="20"/>
        <end position="865"/>
    </location>
</feature>
<evidence type="ECO:0000259" key="14">
    <source>
        <dbReference type="PROSITE" id="PS51910"/>
    </source>
</evidence>
<dbReference type="InterPro" id="IPR011583">
    <property type="entry name" value="Chitinase_II/V-like_cat"/>
</dbReference>
<evidence type="ECO:0000256" key="2">
    <source>
        <dbReference type="ARBA" id="ARBA00004613"/>
    </source>
</evidence>
<keyword evidence="8" id="KW-0119">Carbohydrate metabolism</keyword>
<evidence type="ECO:0000256" key="10">
    <source>
        <dbReference type="ARBA" id="ARBA00023326"/>
    </source>
</evidence>
<evidence type="ECO:0000256" key="13">
    <source>
        <dbReference type="SAM" id="SignalP"/>
    </source>
</evidence>
<accession>A0A2C5YVR2</accession>
<evidence type="ECO:0000256" key="8">
    <source>
        <dbReference type="ARBA" id="ARBA00023277"/>
    </source>
</evidence>
<keyword evidence="7" id="KW-0146">Chitin degradation</keyword>
<keyword evidence="5" id="KW-0964">Secreted</keyword>
<sequence>MSLLRTLAASLAAAHAVVGLAPPQSADANLISRRAEGSSVNMVYWSQVVGGHYELSKLNANDITHLMYAFAKVQDDGTVELQQPWTDVGSSKKTDIVSGRWKEIFEFKKKNPHVKTLMSIGGWRGSDDKTFSNAASTVESRKRFADSATQLMIDGGFDGIDFDWEFPTLADKESYTELVLATRKKLDELGAVHNYHFLLTAAISALISKQAAIDFEKLTTVMDYWYLMAYDYAGAWLPLAQYPAHLFQSTSNPKATSAIVDTDSTIKSMLSRKVAPEKIVLGIPTYAYVYKNAEFGGEWNMTHGTKYRSVRDITYDKLKVDCDMQVAQCRGIDKEANELLTFDTAATVQRKVQYVKEKKLAGTFFWTFNQDFDGPNSLYSTASKALGGLDRSKALLEYPLSSYSNIRGDSKPKEPLTMSSISVSSTTPSTSESSTTSPASTESAVSSSASSGSPVTSFSNTTTTLGASSSSSDSSVAPSSSDKSDASSSSDNSVAPTSTSSASSDSSSSIPENNTARPRIVCAAGERCGHVENEMTPVFDAYGMVIKHVIALMVVVDAGCQNAAVCNGTAEASTKTLTEFAYAKLCPATETPTPATTVTVDASAAAKPVPITKEGRVANLCATEMGCRPTAVPVPEREGGSRGSGASGAGAGGSEAGGSGSPAPGRGSDAGRSGSEAGHSADEYSSAPGRSGSESGRLSAEGSSAPAASGSEAGVSDGASYGAPGGVSVGAKGSAGVKVSAVTSARVSYGASPESDASAAALAPSPECGTVPPSARKAGGVPAGSRVSEGVYSDNKGYRPGAVVSDKTGYKASPVASQRISAPLASASTGFPLSGNKTVPVMSGTGRQLGGSMWALLPAVAVLVL</sequence>
<keyword evidence="13" id="KW-0732">Signal</keyword>
<evidence type="ECO:0000256" key="6">
    <source>
        <dbReference type="ARBA" id="ARBA00022801"/>
    </source>
</evidence>
<dbReference type="PANTHER" id="PTHR11177:SF317">
    <property type="entry name" value="CHITINASE 12-RELATED"/>
    <property type="match status" value="1"/>
</dbReference>
<feature type="region of interest" description="Disordered" evidence="12">
    <location>
        <begin position="404"/>
        <end position="514"/>
    </location>
</feature>
<evidence type="ECO:0000313" key="15">
    <source>
        <dbReference type="EMBL" id="PHH71124.1"/>
    </source>
</evidence>
<evidence type="ECO:0000256" key="3">
    <source>
        <dbReference type="ARBA" id="ARBA00008682"/>
    </source>
</evidence>
<dbReference type="OrthoDB" id="76388at2759"/>
<dbReference type="STRING" id="2004952.A0A2C5YVR2"/>
<keyword evidence="6 11" id="KW-0378">Hydrolase</keyword>
<protein>
    <recommendedName>
        <fullName evidence="4">chitinase</fullName>
        <ecNumber evidence="4">3.2.1.14</ecNumber>
    </recommendedName>
</protein>
<organism evidence="15 16">
    <name type="scientific">Ophiocordyceps camponoti-rufipedis</name>
    <dbReference type="NCBI Taxonomy" id="2004952"/>
    <lineage>
        <taxon>Eukaryota</taxon>
        <taxon>Fungi</taxon>
        <taxon>Dikarya</taxon>
        <taxon>Ascomycota</taxon>
        <taxon>Pezizomycotina</taxon>
        <taxon>Sordariomycetes</taxon>
        <taxon>Hypocreomycetidae</taxon>
        <taxon>Hypocreales</taxon>
        <taxon>Ophiocordycipitaceae</taxon>
        <taxon>Ophiocordyceps</taxon>
    </lineage>
</organism>
<dbReference type="InterPro" id="IPR001579">
    <property type="entry name" value="Glyco_hydro_18_chit_AS"/>
</dbReference>
<dbReference type="EC" id="3.2.1.14" evidence="4"/>
<keyword evidence="10" id="KW-0624">Polysaccharide degradation</keyword>
<feature type="domain" description="GH18" evidence="14">
    <location>
        <begin position="39"/>
        <end position="389"/>
    </location>
</feature>
<dbReference type="GO" id="GO:0005576">
    <property type="term" value="C:extracellular region"/>
    <property type="evidence" value="ECO:0007669"/>
    <property type="project" value="UniProtKB-SubCell"/>
</dbReference>
<feature type="compositionally biased region" description="Low complexity" evidence="12">
    <location>
        <begin position="419"/>
        <end position="509"/>
    </location>
</feature>
<dbReference type="Pfam" id="PF00704">
    <property type="entry name" value="Glyco_hydro_18"/>
    <property type="match status" value="1"/>
</dbReference>
<comment type="similarity">
    <text evidence="3">Belongs to the glycosyl hydrolase 18 family. Chitinase class V subfamily.</text>
</comment>
<feature type="compositionally biased region" description="Low complexity" evidence="12">
    <location>
        <begin position="661"/>
        <end position="671"/>
    </location>
</feature>
<feature type="region of interest" description="Disordered" evidence="12">
    <location>
        <begin position="630"/>
        <end position="715"/>
    </location>
</feature>
<evidence type="ECO:0000313" key="16">
    <source>
        <dbReference type="Proteomes" id="UP000226431"/>
    </source>
</evidence>
<evidence type="ECO:0000256" key="1">
    <source>
        <dbReference type="ARBA" id="ARBA00000822"/>
    </source>
</evidence>
<dbReference type="PROSITE" id="PS51910">
    <property type="entry name" value="GH18_2"/>
    <property type="match status" value="1"/>
</dbReference>
<dbReference type="SUPFAM" id="SSF51445">
    <property type="entry name" value="(Trans)glycosidases"/>
    <property type="match status" value="1"/>
</dbReference>